<dbReference type="SUPFAM" id="SSF50729">
    <property type="entry name" value="PH domain-like"/>
    <property type="match status" value="1"/>
</dbReference>
<dbReference type="InterPro" id="IPR045207">
    <property type="entry name" value="RanBD_NUP50_plant"/>
</dbReference>
<feature type="compositionally biased region" description="Basic and acidic residues" evidence="10">
    <location>
        <begin position="114"/>
        <end position="146"/>
    </location>
</feature>
<dbReference type="GO" id="GO:0051028">
    <property type="term" value="P:mRNA transport"/>
    <property type="evidence" value="ECO:0007669"/>
    <property type="project" value="UniProtKB-KW"/>
</dbReference>
<evidence type="ECO:0000256" key="1">
    <source>
        <dbReference type="ARBA" id="ARBA00004567"/>
    </source>
</evidence>
<dbReference type="Proteomes" id="UP001151287">
    <property type="component" value="Unassembled WGS sequence"/>
</dbReference>
<protein>
    <recommendedName>
        <fullName evidence="11">RanBD1 domain-containing protein</fullName>
    </recommendedName>
</protein>
<evidence type="ECO:0000313" key="12">
    <source>
        <dbReference type="EMBL" id="KAJ1697791.1"/>
    </source>
</evidence>
<evidence type="ECO:0000256" key="7">
    <source>
        <dbReference type="ARBA" id="ARBA00023010"/>
    </source>
</evidence>
<dbReference type="Pfam" id="PF08911">
    <property type="entry name" value="NUP50"/>
    <property type="match status" value="1"/>
</dbReference>
<comment type="subcellular location">
    <subcellularLocation>
        <location evidence="1">Nucleus</location>
        <location evidence="1">Nuclear pore complex</location>
    </subcellularLocation>
</comment>
<dbReference type="GO" id="GO:0005643">
    <property type="term" value="C:nuclear pore"/>
    <property type="evidence" value="ECO:0007669"/>
    <property type="project" value="UniProtKB-SubCell"/>
</dbReference>
<dbReference type="AlphaFoldDB" id="A0A9Q0CPI6"/>
<dbReference type="PANTHER" id="PTHR23138">
    <property type="entry name" value="RAN BINDING PROTEIN"/>
    <property type="match status" value="1"/>
</dbReference>
<dbReference type="EMBL" id="JAMQYH010000002">
    <property type="protein sequence ID" value="KAJ1697791.1"/>
    <property type="molecule type" value="Genomic_DNA"/>
</dbReference>
<organism evidence="12 13">
    <name type="scientific">Rhynchospora breviuscula</name>
    <dbReference type="NCBI Taxonomy" id="2022672"/>
    <lineage>
        <taxon>Eukaryota</taxon>
        <taxon>Viridiplantae</taxon>
        <taxon>Streptophyta</taxon>
        <taxon>Embryophyta</taxon>
        <taxon>Tracheophyta</taxon>
        <taxon>Spermatophyta</taxon>
        <taxon>Magnoliopsida</taxon>
        <taxon>Liliopsida</taxon>
        <taxon>Poales</taxon>
        <taxon>Cyperaceae</taxon>
        <taxon>Cyperoideae</taxon>
        <taxon>Rhynchosporeae</taxon>
        <taxon>Rhynchospora</taxon>
    </lineage>
</organism>
<evidence type="ECO:0000313" key="13">
    <source>
        <dbReference type="Proteomes" id="UP001151287"/>
    </source>
</evidence>
<dbReference type="CDD" id="cd13169">
    <property type="entry name" value="RanBD_NUP50_plant"/>
    <property type="match status" value="1"/>
</dbReference>
<name>A0A9Q0CPI6_9POAL</name>
<dbReference type="SMART" id="SM00160">
    <property type="entry name" value="RanBD"/>
    <property type="match status" value="1"/>
</dbReference>
<dbReference type="OrthoDB" id="185618at2759"/>
<evidence type="ECO:0000256" key="2">
    <source>
        <dbReference type="ARBA" id="ARBA00022448"/>
    </source>
</evidence>
<dbReference type="PROSITE" id="PS50196">
    <property type="entry name" value="RANBD1"/>
    <property type="match status" value="1"/>
</dbReference>
<feature type="compositionally biased region" description="Basic and acidic residues" evidence="10">
    <location>
        <begin position="83"/>
        <end position="99"/>
    </location>
</feature>
<keyword evidence="6" id="KW-0007">Acetylation</keyword>
<feature type="compositionally biased region" description="Low complexity" evidence="10">
    <location>
        <begin position="192"/>
        <end position="204"/>
    </location>
</feature>
<dbReference type="InterPro" id="IPR000156">
    <property type="entry name" value="Ran_bind_dom"/>
</dbReference>
<dbReference type="Gene3D" id="2.30.29.30">
    <property type="entry name" value="Pleckstrin-homology domain (PH domain)/Phosphotyrosine-binding domain (PTB)"/>
    <property type="match status" value="1"/>
</dbReference>
<feature type="region of interest" description="Disordered" evidence="10">
    <location>
        <begin position="1"/>
        <end position="204"/>
    </location>
</feature>
<proteinExistence type="predicted"/>
<dbReference type="GO" id="GO:0015031">
    <property type="term" value="P:protein transport"/>
    <property type="evidence" value="ECO:0007669"/>
    <property type="project" value="UniProtKB-KW"/>
</dbReference>
<keyword evidence="13" id="KW-1185">Reference proteome</keyword>
<keyword evidence="7" id="KW-0811">Translocation</keyword>
<keyword evidence="4" id="KW-0509">mRNA transport</keyword>
<feature type="region of interest" description="Disordered" evidence="10">
    <location>
        <begin position="380"/>
        <end position="403"/>
    </location>
</feature>
<dbReference type="InterPro" id="IPR045255">
    <property type="entry name" value="RanBP1-like"/>
</dbReference>
<keyword evidence="5" id="KW-0653">Protein transport</keyword>
<feature type="domain" description="RanBD1" evidence="11">
    <location>
        <begin position="248"/>
        <end position="384"/>
    </location>
</feature>
<dbReference type="PANTHER" id="PTHR23138:SF142">
    <property type="entry name" value="RAN-BINDING PROTEIN 3B-RELATED"/>
    <property type="match status" value="1"/>
</dbReference>
<evidence type="ECO:0000256" key="6">
    <source>
        <dbReference type="ARBA" id="ARBA00022990"/>
    </source>
</evidence>
<keyword evidence="3" id="KW-0677">Repeat</keyword>
<evidence type="ECO:0000256" key="3">
    <source>
        <dbReference type="ARBA" id="ARBA00022737"/>
    </source>
</evidence>
<evidence type="ECO:0000259" key="11">
    <source>
        <dbReference type="PROSITE" id="PS50196"/>
    </source>
</evidence>
<evidence type="ECO:0000256" key="9">
    <source>
        <dbReference type="ARBA" id="ARBA00023242"/>
    </source>
</evidence>
<accession>A0A9Q0CPI6</accession>
<evidence type="ECO:0000256" key="8">
    <source>
        <dbReference type="ARBA" id="ARBA00023132"/>
    </source>
</evidence>
<evidence type="ECO:0000256" key="4">
    <source>
        <dbReference type="ARBA" id="ARBA00022816"/>
    </source>
</evidence>
<comment type="caution">
    <text evidence="12">The sequence shown here is derived from an EMBL/GenBank/DDBJ whole genome shotgun (WGS) entry which is preliminary data.</text>
</comment>
<dbReference type="Pfam" id="PF00638">
    <property type="entry name" value="Ran_BP1"/>
    <property type="match status" value="1"/>
</dbReference>
<gene>
    <name evidence="12" type="ORF">LUZ63_006303</name>
</gene>
<reference evidence="12" key="1">
    <citation type="journal article" date="2022" name="Cell">
        <title>Repeat-based holocentromeres influence genome architecture and karyotype evolution.</title>
        <authorList>
            <person name="Hofstatter P.G."/>
            <person name="Thangavel G."/>
            <person name="Lux T."/>
            <person name="Neumann P."/>
            <person name="Vondrak T."/>
            <person name="Novak P."/>
            <person name="Zhang M."/>
            <person name="Costa L."/>
            <person name="Castellani M."/>
            <person name="Scott A."/>
            <person name="Toegelov H."/>
            <person name="Fuchs J."/>
            <person name="Mata-Sucre Y."/>
            <person name="Dias Y."/>
            <person name="Vanzela A.L.L."/>
            <person name="Huettel B."/>
            <person name="Almeida C.C.S."/>
            <person name="Simkova H."/>
            <person name="Souza G."/>
            <person name="Pedrosa-Harand A."/>
            <person name="Macas J."/>
            <person name="Mayer K.F.X."/>
            <person name="Houben A."/>
            <person name="Marques A."/>
        </authorList>
    </citation>
    <scope>NUCLEOTIDE SEQUENCE</scope>
    <source>
        <strain evidence="12">RhyBre1mFocal</strain>
    </source>
</reference>
<dbReference type="InterPro" id="IPR011993">
    <property type="entry name" value="PH-like_dom_sf"/>
</dbReference>
<feature type="compositionally biased region" description="Basic and acidic residues" evidence="10">
    <location>
        <begin position="154"/>
        <end position="178"/>
    </location>
</feature>
<keyword evidence="2" id="KW-0813">Transport</keyword>
<evidence type="ECO:0000256" key="10">
    <source>
        <dbReference type="SAM" id="MobiDB-lite"/>
    </source>
</evidence>
<feature type="compositionally biased region" description="Acidic residues" evidence="10">
    <location>
        <begin position="18"/>
        <end position="29"/>
    </location>
</feature>
<dbReference type="InterPro" id="IPR015007">
    <property type="entry name" value="NUP2/50/61"/>
</dbReference>
<keyword evidence="8" id="KW-0906">Nuclear pore complex</keyword>
<keyword evidence="9" id="KW-0539">Nucleus</keyword>
<feature type="region of interest" description="Disordered" evidence="10">
    <location>
        <begin position="246"/>
        <end position="266"/>
    </location>
</feature>
<evidence type="ECO:0000256" key="5">
    <source>
        <dbReference type="ARBA" id="ARBA00022927"/>
    </source>
</evidence>
<sequence length="403" mass="43281">MADSKKRVAGRQLTRDDPDPDENETETETEIGSFKKASEEVMATRRIVKVKRAPQQATPAANPFSGIRLVPPTANPTSQEPENENKNTGENKESEKIEDLNGDESNISQNGEVENGKGKEIEGENKNGDHSSVEMAEEDKKAEADSTAKISLAEVKENDGSDSKEDVESKTESQKETGNEDESKEGEKEKTLGQTGSLSSFGQLSSGQNAFQGLAGTGFSTSSFSFGSGSTEGSAPISAFANAGPVFGSKPDSSLKEVPIETGEENEETVFTADAVLFEFLQGGWKERGKGEVKLNVPVSDNGKKPRLVMRTKGNYRLVLNASLYPDMALKDMDKRGVTFACLNSAGEGEAGSGLSTFALKFKEAGIRDDFCRVVSAHKGEKEKEEATAVLKNPENSPKESNE</sequence>